<dbReference type="InterPro" id="IPR051122">
    <property type="entry name" value="SDR_DHRS6-like"/>
</dbReference>
<dbReference type="RefSeq" id="WP_169529554.1">
    <property type="nucleotide sequence ID" value="NZ_JABBGH010000001.1"/>
</dbReference>
<dbReference type="AlphaFoldDB" id="A0A7Y0FKZ5"/>
<dbReference type="Gene3D" id="3.40.50.720">
    <property type="entry name" value="NAD(P)-binding Rossmann-like Domain"/>
    <property type="match status" value="1"/>
</dbReference>
<evidence type="ECO:0000313" key="4">
    <source>
        <dbReference type="EMBL" id="NML64243.1"/>
    </source>
</evidence>
<dbReference type="PANTHER" id="PTHR43477">
    <property type="entry name" value="DIHYDROANTICAPSIN 7-DEHYDROGENASE"/>
    <property type="match status" value="1"/>
</dbReference>
<dbReference type="InterPro" id="IPR057326">
    <property type="entry name" value="KR_dom"/>
</dbReference>
<evidence type="ECO:0000259" key="3">
    <source>
        <dbReference type="SMART" id="SM00822"/>
    </source>
</evidence>
<dbReference type="EMBL" id="JABBGH010000001">
    <property type="protein sequence ID" value="NML64243.1"/>
    <property type="molecule type" value="Genomic_DNA"/>
</dbReference>
<dbReference type="Proteomes" id="UP000559626">
    <property type="component" value="Unassembled WGS sequence"/>
</dbReference>
<dbReference type="PRINTS" id="PR00080">
    <property type="entry name" value="SDRFAMILY"/>
</dbReference>
<dbReference type="PROSITE" id="PS00061">
    <property type="entry name" value="ADH_SHORT"/>
    <property type="match status" value="1"/>
</dbReference>
<sequence>MASMNRFKDKVAIVTGAASGIGLATAKRLASEGARVVIADINEEAIAKAVAEVKQAGAPDAMGSVCDVSKEDAVVSTVNDVLNKYKRWDVVVNNAGLMKFKALEQLTDEEWYKILSVDLMGAFHFIKQAFIHMKPGGTVVNVSSIHAIETEPLVAPYAAGKAAVLSLTRSAAIEGKPKGLRINAILPGAIDTPMLWDNPNVKSGVEKINPADVGKAEDVAAAIAYLASDDAQFVQGAMLRVDGGRLDNL</sequence>
<dbReference type="Pfam" id="PF13561">
    <property type="entry name" value="adh_short_C2"/>
    <property type="match status" value="1"/>
</dbReference>
<protein>
    <submittedName>
        <fullName evidence="4">SDR family oxidoreductase</fullName>
    </submittedName>
</protein>
<evidence type="ECO:0000256" key="1">
    <source>
        <dbReference type="ARBA" id="ARBA00006484"/>
    </source>
</evidence>
<dbReference type="InterPro" id="IPR020904">
    <property type="entry name" value="Sc_DH/Rdtase_CS"/>
</dbReference>
<reference evidence="4 5" key="1">
    <citation type="submission" date="2020-04" db="EMBL/GenBank/DDBJ databases">
        <title>Hymenobacter polaris sp. nov., isolated from Arctic soil.</title>
        <authorList>
            <person name="Dahal R.H."/>
        </authorList>
    </citation>
    <scope>NUCLEOTIDE SEQUENCE [LARGE SCALE GENOMIC DNA]</scope>
    <source>
        <strain evidence="4 5">RP-2-7</strain>
    </source>
</reference>
<dbReference type="SUPFAM" id="SSF51735">
    <property type="entry name" value="NAD(P)-binding Rossmann-fold domains"/>
    <property type="match status" value="1"/>
</dbReference>
<gene>
    <name evidence="4" type="ORF">HHL22_03395</name>
</gene>
<dbReference type="GO" id="GO:0016491">
    <property type="term" value="F:oxidoreductase activity"/>
    <property type="evidence" value="ECO:0007669"/>
    <property type="project" value="UniProtKB-KW"/>
</dbReference>
<dbReference type="InterPro" id="IPR002347">
    <property type="entry name" value="SDR_fam"/>
</dbReference>
<accession>A0A7Y0FKZ5</accession>
<dbReference type="CDD" id="cd05233">
    <property type="entry name" value="SDR_c"/>
    <property type="match status" value="1"/>
</dbReference>
<dbReference type="SMART" id="SM00822">
    <property type="entry name" value="PKS_KR"/>
    <property type="match status" value="1"/>
</dbReference>
<keyword evidence="5" id="KW-1185">Reference proteome</keyword>
<proteinExistence type="inferred from homology"/>
<evidence type="ECO:0000256" key="2">
    <source>
        <dbReference type="ARBA" id="ARBA00023002"/>
    </source>
</evidence>
<comment type="similarity">
    <text evidence="1">Belongs to the short-chain dehydrogenases/reductases (SDR) family.</text>
</comment>
<organism evidence="4 5">
    <name type="scientific">Hymenobacter polaris</name>
    <dbReference type="NCBI Taxonomy" id="2682546"/>
    <lineage>
        <taxon>Bacteria</taxon>
        <taxon>Pseudomonadati</taxon>
        <taxon>Bacteroidota</taxon>
        <taxon>Cytophagia</taxon>
        <taxon>Cytophagales</taxon>
        <taxon>Hymenobacteraceae</taxon>
        <taxon>Hymenobacter</taxon>
    </lineage>
</organism>
<dbReference type="PRINTS" id="PR00081">
    <property type="entry name" value="GDHRDH"/>
</dbReference>
<comment type="caution">
    <text evidence="4">The sequence shown here is derived from an EMBL/GenBank/DDBJ whole genome shotgun (WGS) entry which is preliminary data.</text>
</comment>
<dbReference type="FunFam" id="3.40.50.720:FF:000084">
    <property type="entry name" value="Short-chain dehydrogenase reductase"/>
    <property type="match status" value="1"/>
</dbReference>
<keyword evidence="2" id="KW-0560">Oxidoreductase</keyword>
<name>A0A7Y0FKZ5_9BACT</name>
<feature type="domain" description="Ketoreductase" evidence="3">
    <location>
        <begin position="10"/>
        <end position="188"/>
    </location>
</feature>
<evidence type="ECO:0000313" key="5">
    <source>
        <dbReference type="Proteomes" id="UP000559626"/>
    </source>
</evidence>
<dbReference type="PANTHER" id="PTHR43477:SF1">
    <property type="entry name" value="DIHYDROANTICAPSIN 7-DEHYDROGENASE"/>
    <property type="match status" value="1"/>
</dbReference>
<dbReference type="InterPro" id="IPR036291">
    <property type="entry name" value="NAD(P)-bd_dom_sf"/>
</dbReference>